<proteinExistence type="predicted"/>
<dbReference type="RefSeq" id="WP_017513949.1">
    <property type="nucleotide sequence ID" value="NZ_CP037900.1"/>
</dbReference>
<gene>
    <name evidence="1" type="ORF">DDF84_005735</name>
</gene>
<dbReference type="SUPFAM" id="SSF46785">
    <property type="entry name" value="Winged helix' DNA-binding domain"/>
    <property type="match status" value="1"/>
</dbReference>
<name>A0A482IJ01_9BURK</name>
<dbReference type="Proteomes" id="UP000253772">
    <property type="component" value="Chromosome c1"/>
</dbReference>
<evidence type="ECO:0000313" key="1">
    <source>
        <dbReference type="EMBL" id="QBP09295.1"/>
    </source>
</evidence>
<reference evidence="1 2" key="1">
    <citation type="submission" date="2019-03" db="EMBL/GenBank/DDBJ databases">
        <title>Comparative insights into the high quality Complete genome sequence of highly metal resistant Cupriavidus metallidurans strain BS1 isolated from a gold-copper mine.</title>
        <authorList>
            <person name="Mazhar H.S."/>
            <person name="Rensing C."/>
        </authorList>
    </citation>
    <scope>NUCLEOTIDE SEQUENCE [LARGE SCALE GENOMIC DNA]</scope>
    <source>
        <strain evidence="1 2">BS1</strain>
    </source>
</reference>
<sequence>MSDDVSEQEGIDPVLEAILRALWEHAREAGGDLSLARLSKRAEAQMSVLRRVLTQLADAGLAVMTLEEGGRGAARLTEEGEALCGALFEGDDRRMPH</sequence>
<evidence type="ECO:0000313" key="2">
    <source>
        <dbReference type="Proteomes" id="UP000253772"/>
    </source>
</evidence>
<dbReference type="OrthoDB" id="8777588at2"/>
<dbReference type="AlphaFoldDB" id="A0A482IJ01"/>
<dbReference type="EMBL" id="CP037900">
    <property type="protein sequence ID" value="QBP09295.1"/>
    <property type="molecule type" value="Genomic_DNA"/>
</dbReference>
<protein>
    <submittedName>
        <fullName evidence="1">ArsR family transcriptional regulator</fullName>
    </submittedName>
</protein>
<dbReference type="InterPro" id="IPR036390">
    <property type="entry name" value="WH_DNA-bd_sf"/>
</dbReference>
<organism evidence="1 2">
    <name type="scientific">Cupriavidus metallidurans</name>
    <dbReference type="NCBI Taxonomy" id="119219"/>
    <lineage>
        <taxon>Bacteria</taxon>
        <taxon>Pseudomonadati</taxon>
        <taxon>Pseudomonadota</taxon>
        <taxon>Betaproteobacteria</taxon>
        <taxon>Burkholderiales</taxon>
        <taxon>Burkholderiaceae</taxon>
        <taxon>Cupriavidus</taxon>
    </lineage>
</organism>
<dbReference type="Gene3D" id="1.10.10.10">
    <property type="entry name" value="Winged helix-like DNA-binding domain superfamily/Winged helix DNA-binding domain"/>
    <property type="match status" value="1"/>
</dbReference>
<dbReference type="InterPro" id="IPR036388">
    <property type="entry name" value="WH-like_DNA-bd_sf"/>
</dbReference>
<accession>A0A482IJ01</accession>